<dbReference type="Proteomes" id="UP000305730">
    <property type="component" value="Unassembled WGS sequence"/>
</dbReference>
<dbReference type="Proteomes" id="UP000307706">
    <property type="component" value="Unassembled WGS sequence"/>
</dbReference>
<dbReference type="AlphaFoldDB" id="A0A5S3XX58"/>
<protein>
    <submittedName>
        <fullName evidence="2">Uncharacterized protein</fullName>
    </submittedName>
</protein>
<dbReference type="EMBL" id="PNCK01000009">
    <property type="protein sequence ID" value="TMP46266.1"/>
    <property type="molecule type" value="Genomic_DNA"/>
</dbReference>
<dbReference type="EMBL" id="PNCL01000001">
    <property type="protein sequence ID" value="TMP63042.1"/>
    <property type="molecule type" value="Genomic_DNA"/>
</dbReference>
<accession>A0A5S3XX58</accession>
<keyword evidence="3" id="KW-1185">Reference proteome</keyword>
<sequence length="355" mass="39859">MSTGKQYWLNNELITQHLQDHFPTFKGTGWEELEPEGALFLFDERPAEELASVFRDDQGLSHHTCTDMISQGRFPLGFRSKPLIHIEGGGDLCLKWSESQGELLYPLFLQGDKVKSFAVILCDFEGFEGSNERRNIRPYIFFCGSVGGQGSGADLELEALNKYEEGAPLYLPDNKLRLPFNIYRGHIDKSDTPQVISFNGTNGLTQTSYTGLNRQGRSHLSRPPALTEFSDAFDTSSSVWLSETVNDNYIEVQFKQVQREVTGVFVKGQSGGRSPVEVVLSYVGLDNVWREVHRFNGANDALGIMVELPEPIQGVKRIRLTCSGVYSSEAWRTRHGIVIRGSILSINEIRLFGRI</sequence>
<reference evidence="3 4" key="1">
    <citation type="submission" date="2017-12" db="EMBL/GenBank/DDBJ databases">
        <authorList>
            <person name="Paulsen S."/>
            <person name="Gram L.K."/>
        </authorList>
    </citation>
    <scope>NUCLEOTIDE SEQUENCE [LARGE SCALE GENOMIC DNA]</scope>
    <source>
        <strain evidence="2 4">S2231</strain>
        <strain evidence="1 3">S2233</strain>
    </source>
</reference>
<evidence type="ECO:0000313" key="2">
    <source>
        <dbReference type="EMBL" id="TMP63042.1"/>
    </source>
</evidence>
<evidence type="ECO:0000313" key="4">
    <source>
        <dbReference type="Proteomes" id="UP000307706"/>
    </source>
</evidence>
<reference evidence="2" key="3">
    <citation type="submission" date="2019-09" db="EMBL/GenBank/DDBJ databases">
        <title>Co-occurence of chitin degradation, pigmentation and bioactivity in marine Pseudoalteromonas.</title>
        <authorList>
            <person name="Sonnenschein E.C."/>
            <person name="Bech P.K."/>
        </authorList>
    </citation>
    <scope>NUCLEOTIDE SEQUENCE</scope>
    <source>
        <strain evidence="2">S2231</strain>
        <strain evidence="3">S2233</strain>
    </source>
</reference>
<gene>
    <name evidence="2" type="ORF">CWB96_00095</name>
    <name evidence="1" type="ORF">CWB97_02090</name>
</gene>
<proteinExistence type="predicted"/>
<dbReference type="RefSeq" id="WP_138594616.1">
    <property type="nucleotide sequence ID" value="NZ_PNCK01000009.1"/>
</dbReference>
<comment type="caution">
    <text evidence="2">The sequence shown here is derived from an EMBL/GenBank/DDBJ whole genome shotgun (WGS) entry which is preliminary data.</text>
</comment>
<evidence type="ECO:0000313" key="1">
    <source>
        <dbReference type="EMBL" id="TMP46266.1"/>
    </source>
</evidence>
<dbReference type="OrthoDB" id="6396696at2"/>
<name>A0A5S3XX58_9GAMM</name>
<evidence type="ECO:0000313" key="3">
    <source>
        <dbReference type="Proteomes" id="UP000305730"/>
    </source>
</evidence>
<organism evidence="2 4">
    <name type="scientific">Pseudoalteromonas citrea</name>
    <dbReference type="NCBI Taxonomy" id="43655"/>
    <lineage>
        <taxon>Bacteria</taxon>
        <taxon>Pseudomonadati</taxon>
        <taxon>Pseudomonadota</taxon>
        <taxon>Gammaproteobacteria</taxon>
        <taxon>Alteromonadales</taxon>
        <taxon>Pseudoalteromonadaceae</taxon>
        <taxon>Pseudoalteromonas</taxon>
    </lineage>
</organism>
<reference evidence="4" key="2">
    <citation type="submission" date="2019-06" db="EMBL/GenBank/DDBJ databases">
        <title>Co-occurence of chitin degradation, pigmentation and bioactivity in marine Pseudoalteromonas.</title>
        <authorList>
            <person name="Sonnenschein E.C."/>
            <person name="Bech P.K."/>
        </authorList>
    </citation>
    <scope>NUCLEOTIDE SEQUENCE [LARGE SCALE GENOMIC DNA]</scope>
    <source>
        <strain evidence="4">S2231</strain>
        <strain evidence="1">S2233</strain>
    </source>
</reference>